<dbReference type="InterPro" id="IPR007308">
    <property type="entry name" value="Rtr1/RPAP2_dom"/>
</dbReference>
<proteinExistence type="inferred from homology"/>
<feature type="compositionally biased region" description="Acidic residues" evidence="2">
    <location>
        <begin position="97"/>
        <end position="111"/>
    </location>
</feature>
<evidence type="ECO:0000313" key="4">
    <source>
        <dbReference type="EMBL" id="SCU67601.1"/>
    </source>
</evidence>
<dbReference type="Gene3D" id="1.25.40.820">
    <property type="match status" value="1"/>
</dbReference>
<dbReference type="Proteomes" id="UP000195570">
    <property type="component" value="Unassembled WGS sequence"/>
</dbReference>
<name>A0A1G4I746_TRYEQ</name>
<evidence type="ECO:0000259" key="3">
    <source>
        <dbReference type="PROSITE" id="PS51479"/>
    </source>
</evidence>
<evidence type="ECO:0000256" key="2">
    <source>
        <dbReference type="SAM" id="MobiDB-lite"/>
    </source>
</evidence>
<dbReference type="VEuPathDB" id="TriTrypDB:TEOVI_000829900"/>
<sequence>MSCGGAWEALIDRAAMEVSKFLSATKDAFHQDSPTAEWMLNLLDDNALRDVVMERNFNALCGMVGCAAMPPTAVGRVEGQLRQEAIGTGKNILNRNDEEDTVSDGEDDGGDAADAFRRYEKYREQICAGREAATALSGVDMTKCFCSPDCAEQFAAMLAKVPRTLVYSREGLVNSVGGLFPNMQFSVLQQLAGAEATVVPDIREKEVVEGQEKKLDLPIPSIGNEENKDHKVKLRELLESIQAVQPVWSRGVQEVRPFDTRKGTMQKMPIPLMVYDWLGTVSTDKTKSIFASVCYSNTRKSDRFPCVGGGRSTNLFVRCMQPVLDACIRKGKELSEGRAADEGCAENPCVDPALQHQRLTLFVRHVFSGETSATLSRLLMYDQATLERAWGAWNSTGLLASLSFPSAVPGDFTCGGGSPARIYLAVVLTAAAALCAPAIWVEWLQEDNGLAEVLEALGCTSDDFIACVRALVVE</sequence>
<dbReference type="Pfam" id="PF04181">
    <property type="entry name" value="RPAP2_Rtr1"/>
    <property type="match status" value="1"/>
</dbReference>
<reference evidence="4" key="1">
    <citation type="submission" date="2016-09" db="EMBL/GenBank/DDBJ databases">
        <authorList>
            <person name="Hebert L."/>
            <person name="Moumen B."/>
        </authorList>
    </citation>
    <scope>NUCLEOTIDE SEQUENCE [LARGE SCALE GENOMIC DNA]</scope>
    <source>
        <strain evidence="4">OVI</strain>
    </source>
</reference>
<accession>A0A1G4I746</accession>
<evidence type="ECO:0000313" key="5">
    <source>
        <dbReference type="Proteomes" id="UP000195570"/>
    </source>
</evidence>
<comment type="similarity">
    <text evidence="1">Belongs to the RPAP2 family.</text>
</comment>
<organism evidence="4 5">
    <name type="scientific">Trypanosoma equiperdum</name>
    <dbReference type="NCBI Taxonomy" id="5694"/>
    <lineage>
        <taxon>Eukaryota</taxon>
        <taxon>Discoba</taxon>
        <taxon>Euglenozoa</taxon>
        <taxon>Kinetoplastea</taxon>
        <taxon>Metakinetoplastina</taxon>
        <taxon>Trypanosomatida</taxon>
        <taxon>Trypanosomatidae</taxon>
        <taxon>Trypanosoma</taxon>
    </lineage>
</organism>
<dbReference type="AlphaFoldDB" id="A0A1G4I746"/>
<keyword evidence="5" id="KW-1185">Reference proteome</keyword>
<comment type="caution">
    <text evidence="4">The sequence shown here is derived from an EMBL/GenBank/DDBJ whole genome shotgun (WGS) entry which is preliminary data.</text>
</comment>
<dbReference type="RefSeq" id="XP_067078894.1">
    <property type="nucleotide sequence ID" value="XM_067222793.1"/>
</dbReference>
<dbReference type="PROSITE" id="PS51479">
    <property type="entry name" value="ZF_RTR1"/>
    <property type="match status" value="1"/>
</dbReference>
<feature type="region of interest" description="Disordered" evidence="2">
    <location>
        <begin position="92"/>
        <end position="111"/>
    </location>
</feature>
<dbReference type="InterPro" id="IPR038534">
    <property type="entry name" value="Rtr1/RPAP2_sf"/>
</dbReference>
<gene>
    <name evidence="4" type="ORF">TEOVI_000829900</name>
</gene>
<protein>
    <submittedName>
        <fullName evidence="4">Rtr1/RPAP2 family, putative</fullName>
    </submittedName>
</protein>
<evidence type="ECO:0000256" key="1">
    <source>
        <dbReference type="PROSITE-ProRule" id="PRU00812"/>
    </source>
</evidence>
<dbReference type="GeneID" id="92382233"/>
<dbReference type="EMBL" id="CZPT02000780">
    <property type="protein sequence ID" value="SCU67601.1"/>
    <property type="molecule type" value="Genomic_DNA"/>
</dbReference>
<feature type="domain" description="RTR1-type" evidence="3">
    <location>
        <begin position="38"/>
        <end position="170"/>
    </location>
</feature>